<reference evidence="1 2" key="1">
    <citation type="submission" date="2015-03" db="EMBL/GenBank/DDBJ databases">
        <authorList>
            <person name="Murphy D."/>
        </authorList>
    </citation>
    <scope>NUCLEOTIDE SEQUENCE [LARGE SCALE GENOMIC DNA]</scope>
    <source>
        <strain evidence="1 2">IP06005</strain>
    </source>
</reference>
<dbReference type="RefSeq" id="WP_042839760.1">
    <property type="nucleotide sequence ID" value="NZ_CQEJ01000013.1"/>
</dbReference>
<evidence type="ECO:0000313" key="1">
    <source>
        <dbReference type="EMBL" id="CNL23689.1"/>
    </source>
</evidence>
<accession>A0A0T9U785</accession>
<organism evidence="1 2">
    <name type="scientific">Yersinia aldovae</name>
    <dbReference type="NCBI Taxonomy" id="29483"/>
    <lineage>
        <taxon>Bacteria</taxon>
        <taxon>Pseudomonadati</taxon>
        <taxon>Pseudomonadota</taxon>
        <taxon>Gammaproteobacteria</taxon>
        <taxon>Enterobacterales</taxon>
        <taxon>Yersiniaceae</taxon>
        <taxon>Yersinia</taxon>
    </lineage>
</organism>
<dbReference type="AlphaFoldDB" id="A0A0T9U785"/>
<gene>
    <name evidence="1" type="ORF">ERS137965_02452</name>
</gene>
<dbReference type="Proteomes" id="UP000041595">
    <property type="component" value="Unassembled WGS sequence"/>
</dbReference>
<dbReference type="EMBL" id="CQEJ01000013">
    <property type="protein sequence ID" value="CNL23689.1"/>
    <property type="molecule type" value="Genomic_DNA"/>
</dbReference>
<name>A0A0T9U785_YERAL</name>
<evidence type="ECO:0000313" key="2">
    <source>
        <dbReference type="Proteomes" id="UP000041595"/>
    </source>
</evidence>
<protein>
    <submittedName>
        <fullName evidence="1">Uncharacterized protein</fullName>
    </submittedName>
</protein>
<sequence length="168" mass="19213">MTNNELKLLIDLCRQIDKHGIDTFISLVEKIKDTDTLSSLELLVPVIKKRQVKPENVSHYDKKSIEIIEKEEVNGNKFHNKLMNVYVYLKDKNSASTVRKIKYFLDTNGKASAGLNGKEKSINYLIRELSKDGNLLNEANSFFNDSDDRTLSAWSDAIMKNKLSSDEK</sequence>
<proteinExistence type="predicted"/>